<evidence type="ECO:0000313" key="13">
    <source>
        <dbReference type="Proteomes" id="UP001175271"/>
    </source>
</evidence>
<keyword evidence="3 8" id="KW-0418">Kinase</keyword>
<dbReference type="Pfam" id="PF07714">
    <property type="entry name" value="PK_Tyr_Ser-Thr"/>
    <property type="match status" value="1"/>
</dbReference>
<evidence type="ECO:0000259" key="11">
    <source>
        <dbReference type="PROSITE" id="PS50011"/>
    </source>
</evidence>
<keyword evidence="13" id="KW-1185">Reference proteome</keyword>
<feature type="compositionally biased region" description="Basic and acidic residues" evidence="9">
    <location>
        <begin position="389"/>
        <end position="404"/>
    </location>
</feature>
<keyword evidence="7" id="KW-0727">SH2 domain</keyword>
<evidence type="ECO:0000259" key="10">
    <source>
        <dbReference type="PROSITE" id="PS50001"/>
    </source>
</evidence>
<dbReference type="InterPro" id="IPR050198">
    <property type="entry name" value="Non-receptor_tyrosine_kinases"/>
</dbReference>
<dbReference type="Proteomes" id="UP001175271">
    <property type="component" value="Unassembled WGS sequence"/>
</dbReference>
<evidence type="ECO:0000256" key="6">
    <source>
        <dbReference type="ARBA" id="ARBA00051245"/>
    </source>
</evidence>
<keyword evidence="4 8" id="KW-0067">ATP-binding</keyword>
<dbReference type="Pfam" id="PF00017">
    <property type="entry name" value="SH2"/>
    <property type="match status" value="1"/>
</dbReference>
<dbReference type="AlphaFoldDB" id="A0AA39IFQ2"/>
<comment type="similarity">
    <text evidence="8">Belongs to the protein kinase superfamily. Tyr protein kinase family.</text>
</comment>
<gene>
    <name evidence="12" type="ORF">QR680_007558</name>
</gene>
<feature type="domain" description="SH2" evidence="10">
    <location>
        <begin position="12"/>
        <end position="123"/>
    </location>
</feature>
<dbReference type="InterPro" id="IPR020635">
    <property type="entry name" value="Tyr_kinase_cat_dom"/>
</dbReference>
<dbReference type="SMART" id="SM00252">
    <property type="entry name" value="SH2"/>
    <property type="match status" value="1"/>
</dbReference>
<dbReference type="SMART" id="SM00219">
    <property type="entry name" value="TyrKc"/>
    <property type="match status" value="1"/>
</dbReference>
<keyword evidence="5 8" id="KW-0829">Tyrosine-protein kinase</keyword>
<dbReference type="InterPro" id="IPR000980">
    <property type="entry name" value="SH2"/>
</dbReference>
<dbReference type="Gene3D" id="1.10.510.10">
    <property type="entry name" value="Transferase(Phosphotransferase) domain 1"/>
    <property type="match status" value="1"/>
</dbReference>
<dbReference type="EMBL" id="JAUCMV010000001">
    <property type="protein sequence ID" value="KAK0422413.1"/>
    <property type="molecule type" value="Genomic_DNA"/>
</dbReference>
<dbReference type="PROSITE" id="PS00109">
    <property type="entry name" value="PROTEIN_KINASE_TYR"/>
    <property type="match status" value="1"/>
</dbReference>
<dbReference type="PROSITE" id="PS50001">
    <property type="entry name" value="SH2"/>
    <property type="match status" value="1"/>
</dbReference>
<dbReference type="EC" id="2.7.10.2" evidence="8"/>
<accession>A0AA39IFQ2</accession>
<dbReference type="InterPro" id="IPR035849">
    <property type="entry name" value="Fes/Fps/Fer_SH2"/>
</dbReference>
<comment type="catalytic activity">
    <reaction evidence="6 8">
        <text>L-tyrosyl-[protein] + ATP = O-phospho-L-tyrosyl-[protein] + ADP + H(+)</text>
        <dbReference type="Rhea" id="RHEA:10596"/>
        <dbReference type="Rhea" id="RHEA-COMP:10136"/>
        <dbReference type="Rhea" id="RHEA-COMP:20101"/>
        <dbReference type="ChEBI" id="CHEBI:15378"/>
        <dbReference type="ChEBI" id="CHEBI:30616"/>
        <dbReference type="ChEBI" id="CHEBI:46858"/>
        <dbReference type="ChEBI" id="CHEBI:61978"/>
        <dbReference type="ChEBI" id="CHEBI:456216"/>
        <dbReference type="EC" id="2.7.10.2"/>
    </reaction>
</comment>
<keyword evidence="2 8" id="KW-0547">Nucleotide-binding</keyword>
<dbReference type="CDD" id="cd10361">
    <property type="entry name" value="SH2_Fps_family"/>
    <property type="match status" value="1"/>
</dbReference>
<dbReference type="InterPro" id="IPR008266">
    <property type="entry name" value="Tyr_kinase_AS"/>
</dbReference>
<evidence type="ECO:0000256" key="1">
    <source>
        <dbReference type="ARBA" id="ARBA00022679"/>
    </source>
</evidence>
<dbReference type="GO" id="GO:0004715">
    <property type="term" value="F:non-membrane spanning protein tyrosine kinase activity"/>
    <property type="evidence" value="ECO:0007669"/>
    <property type="project" value="UniProtKB-EC"/>
</dbReference>
<dbReference type="InterPro" id="IPR011009">
    <property type="entry name" value="Kinase-like_dom_sf"/>
</dbReference>
<dbReference type="SUPFAM" id="SSF56112">
    <property type="entry name" value="Protein kinase-like (PK-like)"/>
    <property type="match status" value="1"/>
</dbReference>
<comment type="caution">
    <text evidence="12">The sequence shown here is derived from an EMBL/GenBank/DDBJ whole genome shotgun (WGS) entry which is preliminary data.</text>
</comment>
<keyword evidence="1 8" id="KW-0808">Transferase</keyword>
<dbReference type="GO" id="GO:0005524">
    <property type="term" value="F:ATP binding"/>
    <property type="evidence" value="ECO:0007669"/>
    <property type="project" value="UniProtKB-KW"/>
</dbReference>
<reference evidence="12" key="1">
    <citation type="submission" date="2023-06" db="EMBL/GenBank/DDBJ databases">
        <title>Genomic analysis of the entomopathogenic nematode Steinernema hermaphroditum.</title>
        <authorList>
            <person name="Schwarz E.M."/>
            <person name="Heppert J.K."/>
            <person name="Baniya A."/>
            <person name="Schwartz H.T."/>
            <person name="Tan C.-H."/>
            <person name="Antoshechkin I."/>
            <person name="Sternberg P.W."/>
            <person name="Goodrich-Blair H."/>
            <person name="Dillman A.R."/>
        </authorList>
    </citation>
    <scope>NUCLEOTIDE SEQUENCE</scope>
    <source>
        <strain evidence="12">PS9179</strain>
        <tissue evidence="12">Whole animal</tissue>
    </source>
</reference>
<dbReference type="PRINTS" id="PR00109">
    <property type="entry name" value="TYRKINASE"/>
</dbReference>
<evidence type="ECO:0000256" key="5">
    <source>
        <dbReference type="ARBA" id="ARBA00023137"/>
    </source>
</evidence>
<organism evidence="12 13">
    <name type="scientific">Steinernema hermaphroditum</name>
    <dbReference type="NCBI Taxonomy" id="289476"/>
    <lineage>
        <taxon>Eukaryota</taxon>
        <taxon>Metazoa</taxon>
        <taxon>Ecdysozoa</taxon>
        <taxon>Nematoda</taxon>
        <taxon>Chromadorea</taxon>
        <taxon>Rhabditida</taxon>
        <taxon>Tylenchina</taxon>
        <taxon>Panagrolaimomorpha</taxon>
        <taxon>Strongyloidoidea</taxon>
        <taxon>Steinernematidae</taxon>
        <taxon>Steinernema</taxon>
    </lineage>
</organism>
<dbReference type="InterPro" id="IPR001245">
    <property type="entry name" value="Ser-Thr/Tyr_kinase_cat_dom"/>
</dbReference>
<evidence type="ECO:0000256" key="9">
    <source>
        <dbReference type="SAM" id="MobiDB-lite"/>
    </source>
</evidence>
<name>A0AA39IFQ2_9BILA</name>
<evidence type="ECO:0000256" key="4">
    <source>
        <dbReference type="ARBA" id="ARBA00022840"/>
    </source>
</evidence>
<dbReference type="Gene3D" id="3.30.505.10">
    <property type="entry name" value="SH2 domain"/>
    <property type="match status" value="1"/>
</dbReference>
<dbReference type="CDD" id="cd00192">
    <property type="entry name" value="PTKc"/>
    <property type="match status" value="1"/>
</dbReference>
<evidence type="ECO:0000256" key="7">
    <source>
        <dbReference type="PROSITE-ProRule" id="PRU00191"/>
    </source>
</evidence>
<evidence type="ECO:0000313" key="12">
    <source>
        <dbReference type="EMBL" id="KAK0422413.1"/>
    </source>
</evidence>
<dbReference type="InterPro" id="IPR000719">
    <property type="entry name" value="Prot_kinase_dom"/>
</dbReference>
<dbReference type="SUPFAM" id="SSF55550">
    <property type="entry name" value="SH2 domain"/>
    <property type="match status" value="1"/>
</dbReference>
<proteinExistence type="inferred from homology"/>
<protein>
    <recommendedName>
        <fullName evidence="8">Tyrosine-protein kinase</fullName>
        <ecNumber evidence="8">2.7.10.2</ecNumber>
    </recommendedName>
</protein>
<sequence>MTMARKIEDEDFYHGLLPREDIPYLLRNVGDYLVRSTETNTGAPRQLVLSVAIATDGPPSFGQPVDFFGRAIGIKHVVIHSFNNKFACDGKNPFDSVQQLLNFYQSSGKKSLEKSMRKIDVAIKIAKAGAGEMTKEKIKEMMNEARLMRNYDHRNVVKLYGVCVEYEPLMIVMELINGGSLDEYLKRNKAPLEEKIENMMCGAAWGLEYLHQKSCIHRDIAARNCLYANQTVKISDFGLSREGFQYAMRVVRRVPIKWLAPETIHSLIYNAKTDVWSFGVMVWEIFANGDEPYPGMTNAEVKERVPQGYRMDMPHETPHDIAKLITHECWVIRPENRPSMTQVVHALEAITGKAPGSWSHPKTPPPAGPLGKCAIGVSMKRTRKKKNKKDKDHQQNSHSAGDKK</sequence>
<feature type="region of interest" description="Disordered" evidence="9">
    <location>
        <begin position="353"/>
        <end position="404"/>
    </location>
</feature>
<feature type="domain" description="Protein kinase" evidence="11">
    <location>
        <begin position="83"/>
        <end position="363"/>
    </location>
</feature>
<evidence type="ECO:0000256" key="3">
    <source>
        <dbReference type="ARBA" id="ARBA00022777"/>
    </source>
</evidence>
<dbReference type="InterPro" id="IPR036860">
    <property type="entry name" value="SH2_dom_sf"/>
</dbReference>
<evidence type="ECO:0000256" key="2">
    <source>
        <dbReference type="ARBA" id="ARBA00022741"/>
    </source>
</evidence>
<evidence type="ECO:0000256" key="8">
    <source>
        <dbReference type="RuleBase" id="RU362096"/>
    </source>
</evidence>
<dbReference type="PANTHER" id="PTHR24418">
    <property type="entry name" value="TYROSINE-PROTEIN KINASE"/>
    <property type="match status" value="1"/>
</dbReference>
<dbReference type="PROSITE" id="PS50011">
    <property type="entry name" value="PROTEIN_KINASE_DOM"/>
    <property type="match status" value="1"/>
</dbReference>